<evidence type="ECO:0000313" key="3">
    <source>
        <dbReference type="EMBL" id="WAR03256.1"/>
    </source>
</evidence>
<dbReference type="EMBL" id="CP111015">
    <property type="protein sequence ID" value="WAR03256.1"/>
    <property type="molecule type" value="Genomic_DNA"/>
</dbReference>
<dbReference type="Proteomes" id="UP001164746">
    <property type="component" value="Chromosome 4"/>
</dbReference>
<feature type="region of interest" description="Disordered" evidence="1">
    <location>
        <begin position="361"/>
        <end position="396"/>
    </location>
</feature>
<feature type="transmembrane region" description="Helical" evidence="2">
    <location>
        <begin position="48"/>
        <end position="70"/>
    </location>
</feature>
<keyword evidence="2" id="KW-0472">Membrane</keyword>
<gene>
    <name evidence="3" type="ORF">MAR_009814</name>
</gene>
<keyword evidence="2" id="KW-1133">Transmembrane helix</keyword>
<proteinExistence type="predicted"/>
<keyword evidence="4" id="KW-1185">Reference proteome</keyword>
<reference evidence="3" key="1">
    <citation type="submission" date="2022-11" db="EMBL/GenBank/DDBJ databases">
        <title>Centuries of genome instability and evolution in soft-shell clam transmissible cancer (bioRxiv).</title>
        <authorList>
            <person name="Hart S.F.M."/>
            <person name="Yonemitsu M.A."/>
            <person name="Giersch R.M."/>
            <person name="Beal B.F."/>
            <person name="Arriagada G."/>
            <person name="Davis B.W."/>
            <person name="Ostrander E.A."/>
            <person name="Goff S.P."/>
            <person name="Metzger M.J."/>
        </authorList>
    </citation>
    <scope>NUCLEOTIDE SEQUENCE</scope>
    <source>
        <strain evidence="3">MELC-2E11</strain>
        <tissue evidence="3">Siphon/mantle</tissue>
    </source>
</reference>
<feature type="compositionally biased region" description="Polar residues" evidence="1">
    <location>
        <begin position="385"/>
        <end position="395"/>
    </location>
</feature>
<evidence type="ECO:0000313" key="4">
    <source>
        <dbReference type="Proteomes" id="UP001164746"/>
    </source>
</evidence>
<evidence type="ECO:0000256" key="2">
    <source>
        <dbReference type="SAM" id="Phobius"/>
    </source>
</evidence>
<evidence type="ECO:0000256" key="1">
    <source>
        <dbReference type="SAM" id="MobiDB-lite"/>
    </source>
</evidence>
<keyword evidence="2" id="KW-0812">Transmembrane</keyword>
<protein>
    <submittedName>
        <fullName evidence="3">Uncharacterized protein</fullName>
    </submittedName>
</protein>
<feature type="compositionally biased region" description="Polar residues" evidence="1">
    <location>
        <begin position="134"/>
        <end position="148"/>
    </location>
</feature>
<feature type="region of interest" description="Disordered" evidence="1">
    <location>
        <begin position="134"/>
        <end position="217"/>
    </location>
</feature>
<sequence>MRQNSVSGQVSPHLDEDCFVKKDNKDPLVETMCFDVISMDIKTCETAVSVSSGVVVVLICLNVAGLTFWVRKRRQRRSRQLSVTIDSQPQRTIESVQPTVQPSCTTGYSLVPDFDPHSLHVDSISPLATPDMQCASQQMPRNSPQMPRNSPHMPRSSPHMQRASPQMPRNSPHMPRSSPHMQRASPQMPRNSPHMPRSSSHMTRSYPSAPPMEKNTTRKPGYWKKGEHFCQYEIVNIGQKMEKEFALIVILCHTLCIWRCARAETVTISSDTCGDYFDFGSDSFIGPDVTVLYKGDPVNTRLEDGCYIKLSWSCGSSTCCTWCGTTRTSNLYVLVKSSHAASLPVVDDVKLRFYRKGLPGRKSYESSSQPQYGQPAAGYSPYQPHPNTNQYQPAVTPSAPALGGMAVTTQANIYEQLDVEAGLFEKREETIASM</sequence>
<name>A0ABY7E425_MYAAR</name>
<organism evidence="3 4">
    <name type="scientific">Mya arenaria</name>
    <name type="common">Soft-shell clam</name>
    <dbReference type="NCBI Taxonomy" id="6604"/>
    <lineage>
        <taxon>Eukaryota</taxon>
        <taxon>Metazoa</taxon>
        <taxon>Spiralia</taxon>
        <taxon>Lophotrochozoa</taxon>
        <taxon>Mollusca</taxon>
        <taxon>Bivalvia</taxon>
        <taxon>Autobranchia</taxon>
        <taxon>Heteroconchia</taxon>
        <taxon>Euheterodonta</taxon>
        <taxon>Imparidentia</taxon>
        <taxon>Neoheterodontei</taxon>
        <taxon>Myida</taxon>
        <taxon>Myoidea</taxon>
        <taxon>Myidae</taxon>
        <taxon>Mya</taxon>
    </lineage>
</organism>
<feature type="compositionally biased region" description="Polar residues" evidence="1">
    <location>
        <begin position="197"/>
        <end position="206"/>
    </location>
</feature>
<accession>A0ABY7E425</accession>